<sequence>MSHLELGEVPTAREIRRFTVLAGNARGGAGIGAVVNDAAYAVSCAVITAVLAIGAVGQLRESLPRTPAPPGSLSLAAVAVSALVAAAGATLGLAARLGPVGLGGPEAAWWLPLPVDRRPLLRRPARRLPIVAAVVGLLLVGFVALGVLGDDPGAAVATAIAAGATGAVLVLAAGLAQSAGRRRPARAAGDAVVAAAPVLALALAVSGAGSSSSWALPWWVAVVAVVLAGAAAFALDARLDRLGTPTLRAGGSVVTQAAGALVSFDSRELGRALTDAGTPARRRRSAALRTVRGPVSALVTADLVVLRRSSWHVVQLVGTALVPVLATRVPQLAGVGGVLVAVLVAGFAATTATAEGARRAEASPALDRLLPLDARSVRQARMVVPWLAMTAWSVPVFVAVGMWAHDVAGFLALGLVAVPVWAAGAVRAAYRPAPNWDGPLVATPAGALPGGLAGVLARGPDVVVLGLLPLWVALGLRTVTPTMLLLQAVAATIAVAVGSSTSTRTLLERIAGEPTTDAGGRP</sequence>
<feature type="transmembrane region" description="Helical" evidence="1">
    <location>
        <begin position="188"/>
        <end position="210"/>
    </location>
</feature>
<keyword evidence="1" id="KW-1133">Transmembrane helix</keyword>
<organism evidence="2 3">
    <name type="scientific">Cellulomonas composti</name>
    <dbReference type="NCBI Taxonomy" id="266130"/>
    <lineage>
        <taxon>Bacteria</taxon>
        <taxon>Bacillati</taxon>
        <taxon>Actinomycetota</taxon>
        <taxon>Actinomycetes</taxon>
        <taxon>Micrococcales</taxon>
        <taxon>Cellulomonadaceae</taxon>
        <taxon>Cellulomonas</taxon>
    </lineage>
</organism>
<dbReference type="Proteomes" id="UP000321720">
    <property type="component" value="Unassembled WGS sequence"/>
</dbReference>
<feature type="transmembrane region" description="Helical" evidence="1">
    <location>
        <begin position="410"/>
        <end position="430"/>
    </location>
</feature>
<keyword evidence="1" id="KW-0472">Membrane</keyword>
<proteinExistence type="predicted"/>
<feature type="transmembrane region" description="Helical" evidence="1">
    <location>
        <begin position="329"/>
        <end position="349"/>
    </location>
</feature>
<feature type="transmembrane region" description="Helical" evidence="1">
    <location>
        <begin position="154"/>
        <end position="176"/>
    </location>
</feature>
<feature type="transmembrane region" description="Helical" evidence="1">
    <location>
        <begin position="71"/>
        <end position="94"/>
    </location>
</feature>
<evidence type="ECO:0000256" key="1">
    <source>
        <dbReference type="SAM" id="Phobius"/>
    </source>
</evidence>
<feature type="transmembrane region" description="Helical" evidence="1">
    <location>
        <begin position="383"/>
        <end position="404"/>
    </location>
</feature>
<dbReference type="Pfam" id="PF19814">
    <property type="entry name" value="DUF6297"/>
    <property type="match status" value="1"/>
</dbReference>
<evidence type="ECO:0000313" key="2">
    <source>
        <dbReference type="EMBL" id="GEL95107.1"/>
    </source>
</evidence>
<feature type="transmembrane region" description="Helical" evidence="1">
    <location>
        <begin position="38"/>
        <end position="59"/>
    </location>
</feature>
<dbReference type="InterPro" id="IPR046264">
    <property type="entry name" value="DUF6297"/>
</dbReference>
<keyword evidence="1" id="KW-0812">Transmembrane</keyword>
<feature type="transmembrane region" description="Helical" evidence="1">
    <location>
        <begin position="478"/>
        <end position="499"/>
    </location>
</feature>
<comment type="caution">
    <text evidence="2">The sequence shown here is derived from an EMBL/GenBank/DDBJ whole genome shotgun (WGS) entry which is preliminary data.</text>
</comment>
<protein>
    <submittedName>
        <fullName evidence="2">Uncharacterized protein</fullName>
    </submittedName>
</protein>
<dbReference type="RefSeq" id="WP_146842769.1">
    <property type="nucleotide sequence ID" value="NZ_BJWG01000007.1"/>
</dbReference>
<dbReference type="OrthoDB" id="4922321at2"/>
<reference evidence="2 3" key="1">
    <citation type="submission" date="2019-07" db="EMBL/GenBank/DDBJ databases">
        <title>Whole genome shotgun sequence of Cellulomonas composti NBRC 100758.</title>
        <authorList>
            <person name="Hosoyama A."/>
            <person name="Uohara A."/>
            <person name="Ohji S."/>
            <person name="Ichikawa N."/>
        </authorList>
    </citation>
    <scope>NUCLEOTIDE SEQUENCE [LARGE SCALE GENOMIC DNA]</scope>
    <source>
        <strain evidence="2 3">NBRC 100758</strain>
    </source>
</reference>
<dbReference type="AlphaFoldDB" id="A0A511JAU2"/>
<feature type="transmembrane region" description="Helical" evidence="1">
    <location>
        <begin position="216"/>
        <end position="235"/>
    </location>
</feature>
<name>A0A511JAU2_9CELL</name>
<gene>
    <name evidence="2" type="ORF">CCO02nite_17650</name>
</gene>
<evidence type="ECO:0000313" key="3">
    <source>
        <dbReference type="Proteomes" id="UP000321720"/>
    </source>
</evidence>
<accession>A0A511JAU2</accession>
<feature type="transmembrane region" description="Helical" evidence="1">
    <location>
        <begin position="128"/>
        <end position="148"/>
    </location>
</feature>
<keyword evidence="3" id="KW-1185">Reference proteome</keyword>
<dbReference type="EMBL" id="BJWG01000007">
    <property type="protein sequence ID" value="GEL95107.1"/>
    <property type="molecule type" value="Genomic_DNA"/>
</dbReference>